<dbReference type="SUPFAM" id="SSF58104">
    <property type="entry name" value="Methyl-accepting chemotaxis protein (MCP) signaling domain"/>
    <property type="match status" value="1"/>
</dbReference>
<dbReference type="InterPro" id="IPR004089">
    <property type="entry name" value="MCPsignal_dom"/>
</dbReference>
<evidence type="ECO:0000259" key="6">
    <source>
        <dbReference type="PROSITE" id="PS50885"/>
    </source>
</evidence>
<feature type="domain" description="HAMP" evidence="6">
    <location>
        <begin position="354"/>
        <end position="379"/>
    </location>
</feature>
<name>B8CZH5_HALOH</name>
<organism evidence="7 8">
    <name type="scientific">Halothermothrix orenii (strain H 168 / OCM 544 / DSM 9562)</name>
    <dbReference type="NCBI Taxonomy" id="373903"/>
    <lineage>
        <taxon>Bacteria</taxon>
        <taxon>Bacillati</taxon>
        <taxon>Bacillota</taxon>
        <taxon>Clostridia</taxon>
        <taxon>Halanaerobiales</taxon>
        <taxon>Halothermotrichaceae</taxon>
        <taxon>Halothermothrix</taxon>
    </lineage>
</organism>
<dbReference type="Proteomes" id="UP000000719">
    <property type="component" value="Chromosome"/>
</dbReference>
<dbReference type="Gene3D" id="1.10.287.950">
    <property type="entry name" value="Methyl-accepting chemotaxis protein"/>
    <property type="match status" value="1"/>
</dbReference>
<dbReference type="InterPro" id="IPR003660">
    <property type="entry name" value="HAMP_dom"/>
</dbReference>
<accession>B8CZH5</accession>
<keyword evidence="1 3" id="KW-0807">Transducer</keyword>
<evidence type="ECO:0000256" key="1">
    <source>
        <dbReference type="ARBA" id="ARBA00023224"/>
    </source>
</evidence>
<evidence type="ECO:0000313" key="8">
    <source>
        <dbReference type="Proteomes" id="UP000000719"/>
    </source>
</evidence>
<keyword evidence="4" id="KW-0812">Transmembrane</keyword>
<dbReference type="GO" id="GO:0016020">
    <property type="term" value="C:membrane"/>
    <property type="evidence" value="ECO:0007669"/>
    <property type="project" value="InterPro"/>
</dbReference>
<proteinExistence type="inferred from homology"/>
<dbReference type="KEGG" id="hor:Hore_19470"/>
<dbReference type="eggNOG" id="COG0840">
    <property type="taxonomic scope" value="Bacteria"/>
</dbReference>
<dbReference type="STRING" id="373903.Hore_19470"/>
<evidence type="ECO:0000256" key="3">
    <source>
        <dbReference type="PROSITE-ProRule" id="PRU00284"/>
    </source>
</evidence>
<dbReference type="PANTHER" id="PTHR32089">
    <property type="entry name" value="METHYL-ACCEPTING CHEMOTAXIS PROTEIN MCPB"/>
    <property type="match status" value="1"/>
</dbReference>
<feature type="transmembrane region" description="Helical" evidence="4">
    <location>
        <begin position="301"/>
        <end position="321"/>
    </location>
</feature>
<keyword evidence="4" id="KW-1133">Transmembrane helix</keyword>
<dbReference type="Pfam" id="PF00015">
    <property type="entry name" value="MCPsignal"/>
    <property type="match status" value="1"/>
</dbReference>
<evidence type="ECO:0000256" key="2">
    <source>
        <dbReference type="ARBA" id="ARBA00029447"/>
    </source>
</evidence>
<dbReference type="PROSITE" id="PS50111">
    <property type="entry name" value="CHEMOTAXIS_TRANSDUC_2"/>
    <property type="match status" value="1"/>
</dbReference>
<dbReference type="AlphaFoldDB" id="B8CZH5"/>
<gene>
    <name evidence="7" type="ordered locus">Hore_19470</name>
</gene>
<evidence type="ECO:0000259" key="5">
    <source>
        <dbReference type="PROSITE" id="PS50111"/>
    </source>
</evidence>
<dbReference type="PROSITE" id="PS50885">
    <property type="entry name" value="HAMP"/>
    <property type="match status" value="1"/>
</dbReference>
<evidence type="ECO:0000313" key="7">
    <source>
        <dbReference type="EMBL" id="ACL70694.1"/>
    </source>
</evidence>
<dbReference type="SMART" id="SM00304">
    <property type="entry name" value="HAMP"/>
    <property type="match status" value="2"/>
</dbReference>
<dbReference type="Pfam" id="PF00672">
    <property type="entry name" value="HAMP"/>
    <property type="match status" value="1"/>
</dbReference>
<feature type="domain" description="Methyl-accepting transducer" evidence="5">
    <location>
        <begin position="398"/>
        <end position="648"/>
    </location>
</feature>
<reference evidence="7 8" key="1">
    <citation type="journal article" date="2009" name="PLoS ONE">
        <title>Genome analysis of the anaerobic thermohalophilic bacterium Halothermothrix orenii.</title>
        <authorList>
            <person name="Mavromatis K."/>
            <person name="Ivanova N."/>
            <person name="Anderson I."/>
            <person name="Lykidis A."/>
            <person name="Hooper S.D."/>
            <person name="Sun H."/>
            <person name="Kunin V."/>
            <person name="Lapidus A."/>
            <person name="Hugenholtz P."/>
            <person name="Patel B."/>
            <person name="Kyrpides N.C."/>
        </authorList>
    </citation>
    <scope>NUCLEOTIDE SEQUENCE [LARGE SCALE GENOMIC DNA]</scope>
    <source>
        <strain evidence="8">H 168 / OCM 544 / DSM 9562</strain>
    </source>
</reference>
<feature type="transmembrane region" description="Helical" evidence="4">
    <location>
        <begin position="12"/>
        <end position="31"/>
    </location>
</feature>
<dbReference type="CDD" id="cd06225">
    <property type="entry name" value="HAMP"/>
    <property type="match status" value="1"/>
</dbReference>
<dbReference type="EMBL" id="CP001098">
    <property type="protein sequence ID" value="ACL70694.1"/>
    <property type="molecule type" value="Genomic_DNA"/>
</dbReference>
<keyword evidence="8" id="KW-1185">Reference proteome</keyword>
<dbReference type="SMART" id="SM00283">
    <property type="entry name" value="MA"/>
    <property type="match status" value="1"/>
</dbReference>
<sequence length="684" mass="76505">MFKKMGLKWKILTVVSLVMVIVLISISFFTYRSTKNVVTTQIDNRIRVIKMMQKDMINEFITRLENQIKYFTSQQEIYFFVNILNSNINNSLEEGRSLSLDNYNYSQIIVERSKLLDEHTKINESFKFAYLTNTRGYVIADSRLQGEEGLEKYIFKQLPESQYKSARPDHIFKNEKGSYLLFQVPIKKDNDGAEVIGYYVMGVSLDSFETGIREGTLENGEIQLINSDGIILSHSQNKLIGTRIKNPWFEKMINSNVDSIKKVVGDKYLILERLDKSKKIYLAIEIPEKAITEPVGSIRNIIIYISLTGIIAVYLSGYIFITWQFKPFNKFLYSFNQLGSGYLYKELLLDRRYIRRGDEIGLLARAFNNMFNQLRNIITSINNTSGQVGESSNKLQDISSEVENISNQVAVSIQEVATGSDSQAASVEKINYRIQNLAAGINKLDNFNNKMTDLSGKMTSAAREGQTEIDKVKTQMENIKSSIRQVATSIGRLNSISEEIDSIIEIINNLGKQTNLLALNAAIEAARAGEAGQGFSVVAEEIRKLAEESVNSADKIRGLIMEIKNGTGEASSKMEAGVEEIENGEVVVNKASEAFHRISDSITEVGKGIEQSVQIVKNINQESGEIVSSIEDISAISEETSASTQEVAAASEEQLSSVEELAGLAASLSSMAEELEILIKKFKV</sequence>
<evidence type="ECO:0000256" key="4">
    <source>
        <dbReference type="SAM" id="Phobius"/>
    </source>
</evidence>
<dbReference type="GO" id="GO:0007165">
    <property type="term" value="P:signal transduction"/>
    <property type="evidence" value="ECO:0007669"/>
    <property type="project" value="UniProtKB-KW"/>
</dbReference>
<protein>
    <submittedName>
        <fullName evidence="7">Methyl-accepting chemotaxis sensory transducer</fullName>
    </submittedName>
</protein>
<dbReference type="RefSeq" id="WP_015923663.1">
    <property type="nucleotide sequence ID" value="NC_011899.1"/>
</dbReference>
<keyword evidence="4" id="KW-0472">Membrane</keyword>
<comment type="similarity">
    <text evidence="2">Belongs to the methyl-accepting chemotaxis (MCP) protein family.</text>
</comment>
<dbReference type="Gene3D" id="3.30.450.20">
    <property type="entry name" value="PAS domain"/>
    <property type="match status" value="1"/>
</dbReference>
<dbReference type="PANTHER" id="PTHR32089:SF112">
    <property type="entry name" value="LYSOZYME-LIKE PROTEIN-RELATED"/>
    <property type="match status" value="1"/>
</dbReference>
<dbReference type="HOGENOM" id="CLU_000445_107_19_9"/>